<keyword evidence="6" id="KW-1185">Reference proteome</keyword>
<evidence type="ECO:0000313" key="2">
    <source>
        <dbReference type="EMBL" id="KYD22401.1"/>
    </source>
</evidence>
<gene>
    <name evidence="2" type="ORF">B4109_1320</name>
    <name evidence="3" type="ORF">B4114_1320</name>
    <name evidence="1" type="ORF">GS8_1014</name>
</gene>
<dbReference type="EMBL" id="LUCS01000018">
    <property type="protein sequence ID" value="KAF6511438.1"/>
    <property type="molecule type" value="Genomic_DNA"/>
</dbReference>
<dbReference type="AlphaFoldDB" id="A0A150NB43"/>
<dbReference type="Proteomes" id="UP000075517">
    <property type="component" value="Unassembled WGS sequence"/>
</dbReference>
<evidence type="ECO:0000313" key="6">
    <source>
        <dbReference type="Proteomes" id="UP000773850"/>
    </source>
</evidence>
<reference evidence="4 5" key="1">
    <citation type="submission" date="2016-01" db="EMBL/GenBank/DDBJ databases">
        <title>Draft Genome Sequences of Seven Thermophilic Sporeformers Isolated from Foods.</title>
        <authorList>
            <person name="Berendsen E.M."/>
            <person name="Wells-Bennik M.H."/>
            <person name="Krawcyk A.O."/>
            <person name="De Jong A."/>
            <person name="Holsappel S."/>
            <person name="Eijlander R.T."/>
            <person name="Kuipers O.P."/>
        </authorList>
    </citation>
    <scope>NUCLEOTIDE SEQUENCE [LARGE SCALE GENOMIC DNA]</scope>
    <source>
        <strain evidence="2 4">B4109</strain>
        <strain evidence="3 5">B4114</strain>
    </source>
</reference>
<comment type="caution">
    <text evidence="3">The sequence shown here is derived from an EMBL/GenBank/DDBJ whole genome shotgun (WGS) entry which is preliminary data.</text>
</comment>
<dbReference type="RefSeq" id="WP_015374705.1">
    <property type="nucleotide sequence ID" value="NZ_CBCSGJ010000055.1"/>
</dbReference>
<dbReference type="PATRIC" id="fig|1422.17.peg.129"/>
<organism evidence="3 5">
    <name type="scientific">Geobacillus stearothermophilus</name>
    <name type="common">Bacillus stearothermophilus</name>
    <dbReference type="NCBI Taxonomy" id="1422"/>
    <lineage>
        <taxon>Bacteria</taxon>
        <taxon>Bacillati</taxon>
        <taxon>Bacillota</taxon>
        <taxon>Bacilli</taxon>
        <taxon>Bacillales</taxon>
        <taxon>Anoxybacillaceae</taxon>
        <taxon>Geobacillus</taxon>
    </lineage>
</organism>
<dbReference type="Proteomes" id="UP000075424">
    <property type="component" value="Unassembled WGS sequence"/>
</dbReference>
<evidence type="ECO:0008006" key="7">
    <source>
        <dbReference type="Google" id="ProtNLM"/>
    </source>
</evidence>
<proteinExistence type="predicted"/>
<evidence type="ECO:0000313" key="3">
    <source>
        <dbReference type="EMBL" id="KYD33894.1"/>
    </source>
</evidence>
<dbReference type="Proteomes" id="UP000773850">
    <property type="component" value="Unassembled WGS sequence"/>
</dbReference>
<dbReference type="EMBL" id="LQYV01000125">
    <property type="protein sequence ID" value="KYD22401.1"/>
    <property type="molecule type" value="Genomic_DNA"/>
</dbReference>
<dbReference type="EMBL" id="LQYY01000079">
    <property type="protein sequence ID" value="KYD33894.1"/>
    <property type="molecule type" value="Genomic_DNA"/>
</dbReference>
<accession>A0A150NB43</accession>
<evidence type="ECO:0000313" key="5">
    <source>
        <dbReference type="Proteomes" id="UP000075517"/>
    </source>
</evidence>
<reference evidence="1 6" key="2">
    <citation type="submission" date="2016-03" db="EMBL/GenBank/DDBJ databases">
        <title>Spore heat resistance.</title>
        <authorList>
            <person name="Boekhorst J."/>
            <person name="Berendsen E.M."/>
            <person name="Wells-Bennik M.H."/>
            <person name="Kuipers O.P."/>
        </authorList>
    </citation>
    <scope>NUCLEOTIDE SEQUENCE [LARGE SCALE GENOMIC DNA]</scope>
    <source>
        <strain evidence="1 6">GS8</strain>
    </source>
</reference>
<evidence type="ECO:0000313" key="4">
    <source>
        <dbReference type="Proteomes" id="UP000075424"/>
    </source>
</evidence>
<evidence type="ECO:0000313" key="1">
    <source>
        <dbReference type="EMBL" id="KAF6511438.1"/>
    </source>
</evidence>
<name>A0A150NB43_GEOSE</name>
<protein>
    <recommendedName>
        <fullName evidence="7">Small CPxCG-related zinc finger protein</fullName>
    </recommendedName>
</protein>
<dbReference type="GeneID" id="89612170"/>
<sequence>MNETCFYCQCECDDNVHYVSFHANDEEREEALCPECYQEWLQGMKG</sequence>